<comment type="cofactor">
    <cofactor evidence="2">
        <name>Mn(2+)</name>
        <dbReference type="ChEBI" id="CHEBI:29035"/>
    </cofactor>
    <text evidence="2">The Mn(2+) ion enhances activity.</text>
</comment>
<dbReference type="Pfam" id="PF01546">
    <property type="entry name" value="Peptidase_M20"/>
    <property type="match status" value="1"/>
</dbReference>
<dbReference type="GO" id="GO:0050118">
    <property type="term" value="F:N-acetyldiaminopimelate deacetylase activity"/>
    <property type="evidence" value="ECO:0007669"/>
    <property type="project" value="UniProtKB-ARBA"/>
</dbReference>
<dbReference type="Pfam" id="PF07687">
    <property type="entry name" value="M20_dimer"/>
    <property type="match status" value="1"/>
</dbReference>
<comment type="caution">
    <text evidence="5">The sequence shown here is derived from an EMBL/GenBank/DDBJ whole genome shotgun (WGS) entry which is preliminary data.</text>
</comment>
<dbReference type="InterPro" id="IPR017439">
    <property type="entry name" value="Amidohydrolase"/>
</dbReference>
<dbReference type="SUPFAM" id="SSF55031">
    <property type="entry name" value="Bacterial exopeptidase dimerisation domain"/>
    <property type="match status" value="1"/>
</dbReference>
<dbReference type="NCBIfam" id="TIGR01891">
    <property type="entry name" value="amidohydrolases"/>
    <property type="match status" value="1"/>
</dbReference>
<feature type="binding site" evidence="2">
    <location>
        <position position="139"/>
    </location>
    <ligand>
        <name>Mn(2+)</name>
        <dbReference type="ChEBI" id="CHEBI:29035"/>
        <label>2</label>
    </ligand>
</feature>
<dbReference type="STRING" id="1524254.PHACT_03010"/>
<organism evidence="5 6">
    <name type="scientific">Pseudohongiella acticola</name>
    <dbReference type="NCBI Taxonomy" id="1524254"/>
    <lineage>
        <taxon>Bacteria</taxon>
        <taxon>Pseudomonadati</taxon>
        <taxon>Pseudomonadota</taxon>
        <taxon>Gammaproteobacteria</taxon>
        <taxon>Pseudomonadales</taxon>
        <taxon>Pseudohongiellaceae</taxon>
        <taxon>Pseudohongiella</taxon>
    </lineage>
</organism>
<feature type="chain" id="PRO_5009212309" evidence="3">
    <location>
        <begin position="22"/>
        <end position="433"/>
    </location>
</feature>
<feature type="binding site" evidence="2">
    <location>
        <position position="404"/>
    </location>
    <ligand>
        <name>Mn(2+)</name>
        <dbReference type="ChEBI" id="CHEBI:29035"/>
        <label>2</label>
    </ligand>
</feature>
<feature type="binding site" evidence="2">
    <location>
        <position position="206"/>
    </location>
    <ligand>
        <name>Mn(2+)</name>
        <dbReference type="ChEBI" id="CHEBI:29035"/>
        <label>2</label>
    </ligand>
</feature>
<dbReference type="Gene3D" id="3.40.630.10">
    <property type="entry name" value="Zn peptidases"/>
    <property type="match status" value="1"/>
</dbReference>
<feature type="signal peptide" evidence="3">
    <location>
        <begin position="1"/>
        <end position="21"/>
    </location>
</feature>
<dbReference type="PIRSF" id="PIRSF005962">
    <property type="entry name" value="Pept_M20D_amidohydro"/>
    <property type="match status" value="1"/>
</dbReference>
<name>A0A1E8CN40_9GAMM</name>
<dbReference type="GO" id="GO:0046872">
    <property type="term" value="F:metal ion binding"/>
    <property type="evidence" value="ECO:0007669"/>
    <property type="project" value="UniProtKB-KW"/>
</dbReference>
<evidence type="ECO:0000259" key="4">
    <source>
        <dbReference type="Pfam" id="PF07687"/>
    </source>
</evidence>
<gene>
    <name evidence="5" type="ORF">PHACT_03010</name>
</gene>
<dbReference type="SUPFAM" id="SSF53187">
    <property type="entry name" value="Zn-dependent exopeptidases"/>
    <property type="match status" value="1"/>
</dbReference>
<dbReference type="Proteomes" id="UP000175669">
    <property type="component" value="Unassembled WGS sequence"/>
</dbReference>
<evidence type="ECO:0000256" key="2">
    <source>
        <dbReference type="PIRSR" id="PIRSR005962-1"/>
    </source>
</evidence>
<dbReference type="Gene3D" id="3.30.70.360">
    <property type="match status" value="1"/>
</dbReference>
<keyword evidence="6" id="KW-1185">Reference proteome</keyword>
<sequence length="433" mass="45904">MLLLSAATVLVTNIVMAPVHAQNPSQPALPDNVQARVDDVMPDVVAWRRDFHQHPELGNREFRTAGIIAEHLESLGMEVETGIAHTGVVGVLRGGQPGPVVALRADMDALPVEERVDLPFASQVTTQYNGQEVGVMHACGHDNHMAILMGAASVLAGMQAELPGTVMFIFQPAEEGAPEGEEGGAELMLAEGIFDAMRPDAVFGLHVWPIPAGVIAVREGGTMASSDSFSITVQGQQTHGAAPWAGIDPIVVASQIVMGLQTIPSRQLNATTTPSIVTVGAINGGLRSNIIPDSVEMIGTLRTFDADTRTQIHQRVTRTAEQIAASAGATAEVEINLGYPVTANDPDLTRAMQPTLQRVVGDRLTESPLITGAEDFSYYANEVPGMFFFLGIAADDPEMVYPNHSPFFYADESALPVGVQAMTALALDFLSGP</sequence>
<dbReference type="InterPro" id="IPR002933">
    <property type="entry name" value="Peptidase_M20"/>
</dbReference>
<evidence type="ECO:0000313" key="5">
    <source>
        <dbReference type="EMBL" id="OFE13896.1"/>
    </source>
</evidence>
<dbReference type="PANTHER" id="PTHR11014:SF63">
    <property type="entry name" value="METALLOPEPTIDASE, PUTATIVE (AFU_ORTHOLOGUE AFUA_6G09600)-RELATED"/>
    <property type="match status" value="1"/>
</dbReference>
<evidence type="ECO:0000256" key="3">
    <source>
        <dbReference type="SAM" id="SignalP"/>
    </source>
</evidence>
<accession>A0A1E8CN40</accession>
<keyword evidence="2" id="KW-0479">Metal-binding</keyword>
<keyword evidence="2" id="KW-0464">Manganese</keyword>
<keyword evidence="3" id="KW-0732">Signal</keyword>
<dbReference type="InterPro" id="IPR036264">
    <property type="entry name" value="Bact_exopeptidase_dim_dom"/>
</dbReference>
<dbReference type="InterPro" id="IPR011650">
    <property type="entry name" value="Peptidase_M20_dimer"/>
</dbReference>
<dbReference type="AlphaFoldDB" id="A0A1E8CN40"/>
<dbReference type="PANTHER" id="PTHR11014">
    <property type="entry name" value="PEPTIDASE M20 FAMILY MEMBER"/>
    <property type="match status" value="1"/>
</dbReference>
<proteinExistence type="predicted"/>
<feature type="domain" description="Peptidase M20 dimerisation" evidence="4">
    <location>
        <begin position="228"/>
        <end position="324"/>
    </location>
</feature>
<dbReference type="EMBL" id="MASR01000001">
    <property type="protein sequence ID" value="OFE13896.1"/>
    <property type="molecule type" value="Genomic_DNA"/>
</dbReference>
<dbReference type="GO" id="GO:0019877">
    <property type="term" value="P:diaminopimelate biosynthetic process"/>
    <property type="evidence" value="ECO:0007669"/>
    <property type="project" value="UniProtKB-ARBA"/>
</dbReference>
<evidence type="ECO:0000256" key="1">
    <source>
        <dbReference type="ARBA" id="ARBA00022801"/>
    </source>
</evidence>
<protein>
    <submittedName>
        <fullName evidence="5">N-acyl-L-amino acid amidohydrolase</fullName>
    </submittedName>
</protein>
<evidence type="ECO:0000313" key="6">
    <source>
        <dbReference type="Proteomes" id="UP000175669"/>
    </source>
</evidence>
<feature type="binding site" evidence="2">
    <location>
        <position position="141"/>
    </location>
    <ligand>
        <name>Mn(2+)</name>
        <dbReference type="ChEBI" id="CHEBI:29035"/>
        <label>2</label>
    </ligand>
</feature>
<keyword evidence="1 5" id="KW-0378">Hydrolase</keyword>
<dbReference type="FunFam" id="3.30.70.360:FF:000001">
    <property type="entry name" value="N-acetyldiaminopimelate deacetylase"/>
    <property type="match status" value="1"/>
</dbReference>
<reference evidence="6" key="1">
    <citation type="submission" date="2016-07" db="EMBL/GenBank/DDBJ databases">
        <authorList>
            <person name="Florea S."/>
            <person name="Webb J.S."/>
            <person name="Jaromczyk J."/>
            <person name="Schardl C.L."/>
        </authorList>
    </citation>
    <scope>NUCLEOTIDE SEQUENCE [LARGE SCALE GENOMIC DNA]</scope>
    <source>
        <strain evidence="6">KCTC 42131</strain>
    </source>
</reference>
<feature type="binding site" evidence="2">
    <location>
        <position position="175"/>
    </location>
    <ligand>
        <name>Mn(2+)</name>
        <dbReference type="ChEBI" id="CHEBI:29035"/>
        <label>2</label>
    </ligand>
</feature>